<keyword evidence="4" id="KW-1185">Reference proteome</keyword>
<sequence>MLKKLDVVISDARALLRNPTGTTPVAYPTVSGRAASARSLPNTAAPPAPTDNNSKGSSGENPIRVALIASPLPNPNANNQVSFSLQPDGRNITSSSGVSCTVNEILTRTIDDWRTSTSSEQVNSIQTMFENGNNTALIGTVSPNEYQSLDKQPLWLCYKRMVSSLLSVASSKYTFAEVSISVTLVKGNQLLADLLTGVDPENPVFHSPKKLAVAFSPLFGPTVNKTTMVKPPTPLQLESTINSALYQVPALVEKYPNEHPIIFASAILKGVTNDDVYTSSLVAASTTDPQVFQNILDKKPDSPHELFEYALGGPCCTLFFGDVNQGDQNIGEVLQLIQRLQSVPNRNVRSCSVKKFISFAENTLKKSEEKLNAAKSEKEKESILKGRKSMEVFYKEYKALFEDPQNRDPKTFRKSGSSSKDDATPTSNASKKA</sequence>
<evidence type="ECO:0000256" key="2">
    <source>
        <dbReference type="SAM" id="MobiDB-lite"/>
    </source>
</evidence>
<dbReference type="PANTHER" id="PTHR35615">
    <property type="entry name" value="PRESENT IN THE OUTER MITOCHONDRIAL MEMBRANE PROTEOME 22-RELATED"/>
    <property type="match status" value="1"/>
</dbReference>
<organism evidence="3 4">
    <name type="scientific">Angomonas deanei</name>
    <dbReference type="NCBI Taxonomy" id="59799"/>
    <lineage>
        <taxon>Eukaryota</taxon>
        <taxon>Discoba</taxon>
        <taxon>Euglenozoa</taxon>
        <taxon>Kinetoplastea</taxon>
        <taxon>Metakinetoplastina</taxon>
        <taxon>Trypanosomatida</taxon>
        <taxon>Trypanosomatidae</taxon>
        <taxon>Strigomonadinae</taxon>
        <taxon>Angomonas</taxon>
    </lineage>
</organism>
<evidence type="ECO:0000313" key="4">
    <source>
        <dbReference type="Proteomes" id="UP000515908"/>
    </source>
</evidence>
<gene>
    <name evidence="3" type="ORF">ADEAN_000893400</name>
</gene>
<accession>A0A7G2CT52</accession>
<dbReference type="EMBL" id="LR877165">
    <property type="protein sequence ID" value="CAD2221402.1"/>
    <property type="molecule type" value="Genomic_DNA"/>
</dbReference>
<feature type="compositionally biased region" description="Polar residues" evidence="2">
    <location>
        <begin position="414"/>
        <end position="433"/>
    </location>
</feature>
<evidence type="ECO:0000256" key="1">
    <source>
        <dbReference type="SAM" id="Coils"/>
    </source>
</evidence>
<feature type="region of interest" description="Disordered" evidence="2">
    <location>
        <begin position="404"/>
        <end position="433"/>
    </location>
</feature>
<dbReference type="Proteomes" id="UP000515908">
    <property type="component" value="Chromosome 21"/>
</dbReference>
<evidence type="ECO:0000313" key="3">
    <source>
        <dbReference type="EMBL" id="CAD2221402.1"/>
    </source>
</evidence>
<proteinExistence type="predicted"/>
<feature type="coiled-coil region" evidence="1">
    <location>
        <begin position="357"/>
        <end position="384"/>
    </location>
</feature>
<name>A0A7G2CT52_9TRYP</name>
<dbReference type="VEuPathDB" id="TriTrypDB:ADEAN_000893400"/>
<keyword evidence="1" id="KW-0175">Coiled coil</keyword>
<protein>
    <submittedName>
        <fullName evidence="3">Uncharacterized protein</fullName>
    </submittedName>
</protein>
<dbReference type="AlphaFoldDB" id="A0A7G2CT52"/>
<dbReference type="PANTHER" id="PTHR35615:SF8">
    <property type="entry name" value="TRANSMEMBRANE PROTEIN"/>
    <property type="match status" value="1"/>
</dbReference>
<feature type="region of interest" description="Disordered" evidence="2">
    <location>
        <begin position="18"/>
        <end position="61"/>
    </location>
</feature>
<reference evidence="3 4" key="1">
    <citation type="submission" date="2020-08" db="EMBL/GenBank/DDBJ databases">
        <authorList>
            <person name="Newling K."/>
            <person name="Davey J."/>
            <person name="Forrester S."/>
        </authorList>
    </citation>
    <scope>NUCLEOTIDE SEQUENCE [LARGE SCALE GENOMIC DNA]</scope>
    <source>
        <strain evidence="4">Crithidia deanei Carvalho (ATCC PRA-265)</strain>
    </source>
</reference>